<gene>
    <name evidence="6" type="ORF">ACFOW6_08485</name>
</gene>
<evidence type="ECO:0000256" key="3">
    <source>
        <dbReference type="ARBA" id="ARBA00023125"/>
    </source>
</evidence>
<keyword evidence="2" id="KW-0805">Transcription regulation</keyword>
<dbReference type="InterPro" id="IPR036388">
    <property type="entry name" value="WH-like_DNA-bd_sf"/>
</dbReference>
<evidence type="ECO:0000313" key="6">
    <source>
        <dbReference type="EMBL" id="MFC4351575.1"/>
    </source>
</evidence>
<evidence type="ECO:0000256" key="2">
    <source>
        <dbReference type="ARBA" id="ARBA00023015"/>
    </source>
</evidence>
<proteinExistence type="inferred from homology"/>
<feature type="domain" description="HTH lysR-type" evidence="5">
    <location>
        <begin position="6"/>
        <end position="63"/>
    </location>
</feature>
<dbReference type="Pfam" id="PF03466">
    <property type="entry name" value="LysR_substrate"/>
    <property type="match status" value="1"/>
</dbReference>
<dbReference type="InterPro" id="IPR000847">
    <property type="entry name" value="LysR_HTH_N"/>
</dbReference>
<dbReference type="Gene3D" id="3.40.190.10">
    <property type="entry name" value="Periplasmic binding protein-like II"/>
    <property type="match status" value="2"/>
</dbReference>
<keyword evidence="3" id="KW-0238">DNA-binding</keyword>
<dbReference type="PROSITE" id="PS50931">
    <property type="entry name" value="HTH_LYSR"/>
    <property type="match status" value="1"/>
</dbReference>
<evidence type="ECO:0000259" key="5">
    <source>
        <dbReference type="PROSITE" id="PS50931"/>
    </source>
</evidence>
<organism evidence="6 7">
    <name type="scientific">Fodinicurvata halophila</name>
    <dbReference type="NCBI Taxonomy" id="1419723"/>
    <lineage>
        <taxon>Bacteria</taxon>
        <taxon>Pseudomonadati</taxon>
        <taxon>Pseudomonadota</taxon>
        <taxon>Alphaproteobacteria</taxon>
        <taxon>Rhodospirillales</taxon>
        <taxon>Rhodovibrionaceae</taxon>
        <taxon>Fodinicurvata</taxon>
    </lineage>
</organism>
<keyword evidence="7" id="KW-1185">Reference proteome</keyword>
<dbReference type="SUPFAM" id="SSF46785">
    <property type="entry name" value="Winged helix' DNA-binding domain"/>
    <property type="match status" value="1"/>
</dbReference>
<evidence type="ECO:0000256" key="1">
    <source>
        <dbReference type="ARBA" id="ARBA00009437"/>
    </source>
</evidence>
<protein>
    <submittedName>
        <fullName evidence="6">Transcriptional regulator GcvA</fullName>
    </submittedName>
</protein>
<dbReference type="InterPro" id="IPR005119">
    <property type="entry name" value="LysR_subst-bd"/>
</dbReference>
<dbReference type="PANTHER" id="PTHR30537">
    <property type="entry name" value="HTH-TYPE TRANSCRIPTIONAL REGULATOR"/>
    <property type="match status" value="1"/>
</dbReference>
<dbReference type="Proteomes" id="UP001595799">
    <property type="component" value="Unassembled WGS sequence"/>
</dbReference>
<dbReference type="Pfam" id="PF00126">
    <property type="entry name" value="HTH_1"/>
    <property type="match status" value="1"/>
</dbReference>
<reference evidence="7" key="1">
    <citation type="journal article" date="2019" name="Int. J. Syst. Evol. Microbiol.">
        <title>The Global Catalogue of Microorganisms (GCM) 10K type strain sequencing project: providing services to taxonomists for standard genome sequencing and annotation.</title>
        <authorList>
            <consortium name="The Broad Institute Genomics Platform"/>
            <consortium name="The Broad Institute Genome Sequencing Center for Infectious Disease"/>
            <person name="Wu L."/>
            <person name="Ma J."/>
        </authorList>
    </citation>
    <scope>NUCLEOTIDE SEQUENCE [LARGE SCALE GENOMIC DNA]</scope>
    <source>
        <strain evidence="7">CECT 8472</strain>
    </source>
</reference>
<dbReference type="PANTHER" id="PTHR30537:SF26">
    <property type="entry name" value="GLYCINE CLEAVAGE SYSTEM TRANSCRIPTIONAL ACTIVATOR"/>
    <property type="match status" value="1"/>
</dbReference>
<dbReference type="InterPro" id="IPR058163">
    <property type="entry name" value="LysR-type_TF_proteobact-type"/>
</dbReference>
<comment type="caution">
    <text evidence="6">The sequence shown here is derived from an EMBL/GenBank/DDBJ whole genome shotgun (WGS) entry which is preliminary data.</text>
</comment>
<dbReference type="RefSeq" id="WP_382421902.1">
    <property type="nucleotide sequence ID" value="NZ_JBHSCW010000003.1"/>
</dbReference>
<dbReference type="InterPro" id="IPR036390">
    <property type="entry name" value="WH_DNA-bd_sf"/>
</dbReference>
<dbReference type="PRINTS" id="PR00039">
    <property type="entry name" value="HTHLYSR"/>
</dbReference>
<dbReference type="SUPFAM" id="SSF53850">
    <property type="entry name" value="Periplasmic binding protein-like II"/>
    <property type="match status" value="1"/>
</dbReference>
<name>A0ABV8UK36_9PROT</name>
<comment type="similarity">
    <text evidence="1">Belongs to the LysR transcriptional regulatory family.</text>
</comment>
<dbReference type="Gene3D" id="1.10.10.10">
    <property type="entry name" value="Winged helix-like DNA-binding domain superfamily/Winged helix DNA-binding domain"/>
    <property type="match status" value="1"/>
</dbReference>
<dbReference type="NCBIfam" id="NF008352">
    <property type="entry name" value="PRK11139.1"/>
    <property type="match status" value="1"/>
</dbReference>
<accession>A0ABV8UK36</accession>
<sequence length="307" mass="34407">MKRQLPPLNALRAFEAAARHKSFTQAAEELNVTQAAISHQIRALEDYFQQPLFLRQSRSLVLTGAAQNYLPPLTQALNLINDATRQLVRHDSETTLRVSALPSFAAKWLLPRLGAFQALYPDIDVLVSSKNEVVDLEREDIDVGLRFGIGEYPGLHTERLMHDRKFPVCSPSLLSGARPLTSLQDLKHHTLLHDEVFGGDIEVDWQGWLEIAGAPELATRRGPWFNDSSMLLTAAIAGQGVALARASLAVDDMHKGLLVKPFGPEVPTGYNYYFVTRPSLMEQEYVRIFHDWIQEEARKTETAIETA</sequence>
<evidence type="ECO:0000313" key="7">
    <source>
        <dbReference type="Proteomes" id="UP001595799"/>
    </source>
</evidence>
<keyword evidence="4" id="KW-0804">Transcription</keyword>
<dbReference type="EMBL" id="JBHSCW010000003">
    <property type="protein sequence ID" value="MFC4351575.1"/>
    <property type="molecule type" value="Genomic_DNA"/>
</dbReference>
<evidence type="ECO:0000256" key="4">
    <source>
        <dbReference type="ARBA" id="ARBA00023163"/>
    </source>
</evidence>
<dbReference type="CDD" id="cd08432">
    <property type="entry name" value="PBP2_GcdR_TrpI_HvrB_AmpR_like"/>
    <property type="match status" value="1"/>
</dbReference>